<dbReference type="AlphaFoldDB" id="A0A917WXM4"/>
<dbReference type="EMBL" id="BMLG01000017">
    <property type="protein sequence ID" value="GGM38091.1"/>
    <property type="molecule type" value="Genomic_DNA"/>
</dbReference>
<dbReference type="Proteomes" id="UP000618460">
    <property type="component" value="Unassembled WGS sequence"/>
</dbReference>
<name>A0A917WXM4_9BACI</name>
<accession>A0A917WXM4</accession>
<organism evidence="1 2">
    <name type="scientific">Paraliobacillus quinghaiensis</name>
    <dbReference type="NCBI Taxonomy" id="470815"/>
    <lineage>
        <taxon>Bacteria</taxon>
        <taxon>Bacillati</taxon>
        <taxon>Bacillota</taxon>
        <taxon>Bacilli</taxon>
        <taxon>Bacillales</taxon>
        <taxon>Bacillaceae</taxon>
        <taxon>Paraliobacillus</taxon>
    </lineage>
</organism>
<comment type="caution">
    <text evidence="1">The sequence shown here is derived from an EMBL/GenBank/DDBJ whole genome shotgun (WGS) entry which is preliminary data.</text>
</comment>
<protein>
    <submittedName>
        <fullName evidence="1">Uncharacterized protein</fullName>
    </submittedName>
</protein>
<reference evidence="1" key="1">
    <citation type="journal article" date="2014" name="Int. J. Syst. Evol. Microbiol.">
        <title>Complete genome sequence of Corynebacterium casei LMG S-19264T (=DSM 44701T), isolated from a smear-ripened cheese.</title>
        <authorList>
            <consortium name="US DOE Joint Genome Institute (JGI-PGF)"/>
            <person name="Walter F."/>
            <person name="Albersmeier A."/>
            <person name="Kalinowski J."/>
            <person name="Ruckert C."/>
        </authorList>
    </citation>
    <scope>NUCLEOTIDE SEQUENCE</scope>
    <source>
        <strain evidence="1">CGMCC 1.6333</strain>
    </source>
</reference>
<reference evidence="1" key="2">
    <citation type="submission" date="2020-09" db="EMBL/GenBank/DDBJ databases">
        <authorList>
            <person name="Sun Q."/>
            <person name="Zhou Y."/>
        </authorList>
    </citation>
    <scope>NUCLEOTIDE SEQUENCE</scope>
    <source>
        <strain evidence="1">CGMCC 1.6333</strain>
    </source>
</reference>
<proteinExistence type="predicted"/>
<evidence type="ECO:0000313" key="1">
    <source>
        <dbReference type="EMBL" id="GGM38091.1"/>
    </source>
</evidence>
<gene>
    <name evidence="1" type="ORF">GCM10011351_25330</name>
</gene>
<keyword evidence="2" id="KW-1185">Reference proteome</keyword>
<sequence length="98" mass="10304">MVKASAALAPAVKPSNPGSAKGFLVTPCMIEPETAKEAPTNTAAITRGNLISFSITTVSLTLLDIIAFHESFIVVSAAPKTIEIKNELISTKIPIRNL</sequence>
<evidence type="ECO:0000313" key="2">
    <source>
        <dbReference type="Proteomes" id="UP000618460"/>
    </source>
</evidence>